<feature type="transmembrane region" description="Helical" evidence="2">
    <location>
        <begin position="141"/>
        <end position="161"/>
    </location>
</feature>
<gene>
    <name evidence="3" type="ORF">E0H92_39405</name>
</gene>
<dbReference type="Proteomes" id="UP000294225">
    <property type="component" value="Unassembled WGS sequence"/>
</dbReference>
<keyword evidence="2" id="KW-1133">Transmembrane helix</keyword>
<name>A0A4R0IAI6_9ACTN</name>
<accession>A0A4R0IAI6</accession>
<reference evidence="3 4" key="1">
    <citation type="submission" date="2019-02" db="EMBL/GenBank/DDBJ databases">
        <title>Kribbella capetownensis sp. nov. and Kribbella speibonae sp. nov., isolated from soil.</title>
        <authorList>
            <person name="Curtis S.M."/>
            <person name="Norton I."/>
            <person name="Everest G.J."/>
            <person name="Meyers P.R."/>
        </authorList>
    </citation>
    <scope>NUCLEOTIDE SEQUENCE [LARGE SCALE GENOMIC DNA]</scope>
    <source>
        <strain evidence="3 4">YM55</strain>
    </source>
</reference>
<keyword evidence="2" id="KW-0812">Transmembrane</keyword>
<sequence length="172" mass="17775">MQKQTTQQPARHSSMPASAAGNQLPTAPEFSAELPTSRAPRRVPGRSRLAVVGVAALAALADWAILAPLAGLTLEARQGGTQHIGAAAVVVSTIFVSFAGWALLSILERRTPRARTIWTVVATIVCITSLGSPLTNGIGPGAKLGLASLHLVVGAIVILGLRRTAFTAAERC</sequence>
<organism evidence="3 4">
    <name type="scientific">Kribbella speibonae</name>
    <dbReference type="NCBI Taxonomy" id="1572660"/>
    <lineage>
        <taxon>Bacteria</taxon>
        <taxon>Bacillati</taxon>
        <taxon>Actinomycetota</taxon>
        <taxon>Actinomycetes</taxon>
        <taxon>Propionibacteriales</taxon>
        <taxon>Kribbellaceae</taxon>
        <taxon>Kribbella</taxon>
    </lineage>
</organism>
<dbReference type="AlphaFoldDB" id="A0A4R0IAI6"/>
<feature type="transmembrane region" description="Helical" evidence="2">
    <location>
        <begin position="116"/>
        <end position="135"/>
    </location>
</feature>
<feature type="region of interest" description="Disordered" evidence="1">
    <location>
        <begin position="1"/>
        <end position="39"/>
    </location>
</feature>
<evidence type="ECO:0000313" key="3">
    <source>
        <dbReference type="EMBL" id="TCC30053.1"/>
    </source>
</evidence>
<feature type="transmembrane region" description="Helical" evidence="2">
    <location>
        <begin position="49"/>
        <end position="72"/>
    </location>
</feature>
<protein>
    <submittedName>
        <fullName evidence="3">Uncharacterized protein</fullName>
    </submittedName>
</protein>
<dbReference type="EMBL" id="SJKC01000008">
    <property type="protein sequence ID" value="TCC30053.1"/>
    <property type="molecule type" value="Genomic_DNA"/>
</dbReference>
<dbReference type="RefSeq" id="WP_131499912.1">
    <property type="nucleotide sequence ID" value="NZ_SJKC01000008.1"/>
</dbReference>
<feature type="transmembrane region" description="Helical" evidence="2">
    <location>
        <begin position="84"/>
        <end position="104"/>
    </location>
</feature>
<proteinExistence type="predicted"/>
<dbReference type="Pfam" id="PF19545">
    <property type="entry name" value="DUF6069"/>
    <property type="match status" value="1"/>
</dbReference>
<comment type="caution">
    <text evidence="3">The sequence shown here is derived from an EMBL/GenBank/DDBJ whole genome shotgun (WGS) entry which is preliminary data.</text>
</comment>
<dbReference type="InterPro" id="IPR045713">
    <property type="entry name" value="DUF6069"/>
</dbReference>
<evidence type="ECO:0000256" key="1">
    <source>
        <dbReference type="SAM" id="MobiDB-lite"/>
    </source>
</evidence>
<keyword evidence="2" id="KW-0472">Membrane</keyword>
<feature type="compositionally biased region" description="Polar residues" evidence="1">
    <location>
        <begin position="1"/>
        <end position="11"/>
    </location>
</feature>
<evidence type="ECO:0000256" key="2">
    <source>
        <dbReference type="SAM" id="Phobius"/>
    </source>
</evidence>
<evidence type="ECO:0000313" key="4">
    <source>
        <dbReference type="Proteomes" id="UP000294225"/>
    </source>
</evidence>